<dbReference type="EC" id="1.1.1.329" evidence="8"/>
<dbReference type="InterPro" id="IPR011032">
    <property type="entry name" value="GroES-like_sf"/>
</dbReference>
<evidence type="ECO:0000313" key="14">
    <source>
        <dbReference type="EMBL" id="MBY8888944.1"/>
    </source>
</evidence>
<dbReference type="SUPFAM" id="SSF51735">
    <property type="entry name" value="NAD(P)-binding Rossmann-fold domains"/>
    <property type="match status" value="1"/>
</dbReference>
<sequence length="331" mass="34425">MKAAVISSPGVVDVETVDDPAPGPGQVVVEVAACGICATDLHVLEDHFLTALPFIPGHEFAGEVVAVGAGVTGLRVGDRVAVDPSLPCRRCTACRLGPGAVCPRHRVIGVATPGGAAEYASVPAANCLRLPDDVPVREAALIEPLSCAVPGYDLLRARPGASVLVYGAGTMGLMMLQLAERTGAASVDVIDPNGPRLAAARRLRRTRAVMTADDIDRPDGWDVVIDATGNERVVEEALPRVATGGVYLRTGASDQATRAVVDAIHLRERDITVADSARGPDSYRRAADLFAAGALAPRSLISHRMPLSDYPMAIKTLLAGHGHKIVVIPGS</sequence>
<dbReference type="InterPro" id="IPR013154">
    <property type="entry name" value="ADH-like_N"/>
</dbReference>
<keyword evidence="2 12" id="KW-0479">Metal-binding</keyword>
<dbReference type="Proteomes" id="UP001198565">
    <property type="component" value="Unassembled WGS sequence"/>
</dbReference>
<gene>
    <name evidence="14" type="ORF">K7472_29460</name>
</gene>
<dbReference type="SUPFAM" id="SSF50129">
    <property type="entry name" value="GroES-like"/>
    <property type="match status" value="1"/>
</dbReference>
<evidence type="ECO:0000259" key="13">
    <source>
        <dbReference type="SMART" id="SM00829"/>
    </source>
</evidence>
<evidence type="ECO:0000256" key="5">
    <source>
        <dbReference type="ARBA" id="ARBA00037678"/>
    </source>
</evidence>
<dbReference type="Gene3D" id="3.40.50.720">
    <property type="entry name" value="NAD(P)-binding Rossmann-like Domain"/>
    <property type="match status" value="1"/>
</dbReference>
<evidence type="ECO:0000256" key="12">
    <source>
        <dbReference type="RuleBase" id="RU361277"/>
    </source>
</evidence>
<evidence type="ECO:0000256" key="10">
    <source>
        <dbReference type="ARBA" id="ARBA00048685"/>
    </source>
</evidence>
<dbReference type="Gene3D" id="3.90.180.10">
    <property type="entry name" value="Medium-chain alcohol dehydrogenases, catalytic domain"/>
    <property type="match status" value="1"/>
</dbReference>
<dbReference type="InterPro" id="IPR002328">
    <property type="entry name" value="ADH_Zn_CS"/>
</dbReference>
<evidence type="ECO:0000256" key="8">
    <source>
        <dbReference type="ARBA" id="ARBA00039102"/>
    </source>
</evidence>
<dbReference type="InterPro" id="IPR036291">
    <property type="entry name" value="NAD(P)-bd_dom_sf"/>
</dbReference>
<dbReference type="InterPro" id="IPR013149">
    <property type="entry name" value="ADH-like_C"/>
</dbReference>
<feature type="domain" description="Enoyl reductase (ER)" evidence="13">
    <location>
        <begin position="4"/>
        <end position="327"/>
    </location>
</feature>
<comment type="pathway">
    <text evidence="6">Metabolic intermediate biosynthesis; 2-deoxystreptamine biosynthesis; 2-deoxystreptamine from D-glucose 6-phosphate: step 3/4.</text>
</comment>
<dbReference type="EMBL" id="JAINVZ010000032">
    <property type="protein sequence ID" value="MBY8888944.1"/>
    <property type="molecule type" value="Genomic_DNA"/>
</dbReference>
<evidence type="ECO:0000256" key="2">
    <source>
        <dbReference type="ARBA" id="ARBA00022723"/>
    </source>
</evidence>
<comment type="catalytic activity">
    <reaction evidence="10">
        <text>2-deoxy-scyllo-inosamine + NAD(+) = 3-amino-2,3-dideoxy-scyllo-inosose + NADH + H(+)</text>
        <dbReference type="Rhea" id="RHEA:33883"/>
        <dbReference type="ChEBI" id="CHEBI:15378"/>
        <dbReference type="ChEBI" id="CHEBI:57540"/>
        <dbReference type="ChEBI" id="CHEBI:57945"/>
        <dbReference type="ChEBI" id="CHEBI:65002"/>
        <dbReference type="ChEBI" id="CHEBI:65003"/>
        <dbReference type="EC" id="1.1.1.329"/>
    </reaction>
</comment>
<evidence type="ECO:0000256" key="1">
    <source>
        <dbReference type="ARBA" id="ARBA00001947"/>
    </source>
</evidence>
<dbReference type="InterPro" id="IPR050129">
    <property type="entry name" value="Zn_alcohol_dh"/>
</dbReference>
<keyword evidence="3 12" id="KW-0862">Zinc</keyword>
<comment type="caution">
    <text evidence="14">The sequence shown here is derived from an EMBL/GenBank/DDBJ whole genome shotgun (WGS) entry which is preliminary data.</text>
</comment>
<evidence type="ECO:0000256" key="7">
    <source>
        <dbReference type="ARBA" id="ARBA00038004"/>
    </source>
</evidence>
<evidence type="ECO:0000256" key="9">
    <source>
        <dbReference type="ARBA" id="ARBA00039387"/>
    </source>
</evidence>
<evidence type="ECO:0000256" key="11">
    <source>
        <dbReference type="ARBA" id="ARBA00049085"/>
    </source>
</evidence>
<comment type="catalytic activity">
    <reaction evidence="11">
        <text>2-deoxy-scyllo-inosamine + NADP(+) = 3-amino-2,3-dideoxy-scyllo-inosose + NADPH + H(+)</text>
        <dbReference type="Rhea" id="RHEA:33879"/>
        <dbReference type="ChEBI" id="CHEBI:15378"/>
        <dbReference type="ChEBI" id="CHEBI:57783"/>
        <dbReference type="ChEBI" id="CHEBI:58349"/>
        <dbReference type="ChEBI" id="CHEBI:65002"/>
        <dbReference type="ChEBI" id="CHEBI:65003"/>
        <dbReference type="EC" id="1.1.1.329"/>
    </reaction>
</comment>
<dbReference type="InterPro" id="IPR020843">
    <property type="entry name" value="ER"/>
</dbReference>
<evidence type="ECO:0000313" key="15">
    <source>
        <dbReference type="Proteomes" id="UP001198565"/>
    </source>
</evidence>
<evidence type="ECO:0000256" key="3">
    <source>
        <dbReference type="ARBA" id="ARBA00022833"/>
    </source>
</evidence>
<evidence type="ECO:0000256" key="4">
    <source>
        <dbReference type="ARBA" id="ARBA00023002"/>
    </source>
</evidence>
<comment type="function">
    <text evidence="5">Catalyzes the oxidation of 2-deoxy-scyllo-inosamine (DOIA) with NAD(+) or NADP(+), forming 3-amino-2,3-dideoxy-scyllo-inosose (amino-DOI).</text>
</comment>
<keyword evidence="15" id="KW-1185">Reference proteome</keyword>
<dbReference type="PROSITE" id="PS00059">
    <property type="entry name" value="ADH_ZINC"/>
    <property type="match status" value="1"/>
</dbReference>
<reference evidence="14 15" key="1">
    <citation type="submission" date="2021-08" db="EMBL/GenBank/DDBJ databases">
        <title>Streptomyces sp. PTM05 isolated from lichen.</title>
        <authorList>
            <person name="Somphong A."/>
            <person name="Phongsopitanun W."/>
            <person name="Tanasupawat S."/>
        </authorList>
    </citation>
    <scope>NUCLEOTIDE SEQUENCE [LARGE SCALE GENOMIC DNA]</scope>
    <source>
        <strain evidence="14 15">Ptm05</strain>
    </source>
</reference>
<dbReference type="Pfam" id="PF08240">
    <property type="entry name" value="ADH_N"/>
    <property type="match status" value="1"/>
</dbReference>
<comment type="similarity">
    <text evidence="7">Belongs to the zinc-containing alcohol dehydrogenase family. DOIA dehydrogenase subfamily.</text>
</comment>
<dbReference type="PANTHER" id="PTHR43401:SF5">
    <property type="entry name" value="ALCOHOL DEHYDROGENASE-RELATED"/>
    <property type="match status" value="1"/>
</dbReference>
<protein>
    <recommendedName>
        <fullName evidence="9">2-deoxy-scyllo-inosamine dehydrogenase</fullName>
        <ecNumber evidence="8">1.1.1.329</ecNumber>
    </recommendedName>
</protein>
<comment type="cofactor">
    <cofactor evidence="1 12">
        <name>Zn(2+)</name>
        <dbReference type="ChEBI" id="CHEBI:29105"/>
    </cofactor>
</comment>
<dbReference type="Pfam" id="PF00107">
    <property type="entry name" value="ADH_zinc_N"/>
    <property type="match status" value="1"/>
</dbReference>
<dbReference type="RefSeq" id="WP_222981798.1">
    <property type="nucleotide sequence ID" value="NZ_JAINVZ010000032.1"/>
</dbReference>
<dbReference type="PANTHER" id="PTHR43401">
    <property type="entry name" value="L-THREONINE 3-DEHYDROGENASE"/>
    <property type="match status" value="1"/>
</dbReference>
<proteinExistence type="inferred from homology"/>
<evidence type="ECO:0000256" key="6">
    <source>
        <dbReference type="ARBA" id="ARBA00037908"/>
    </source>
</evidence>
<accession>A0ABS7R4H5</accession>
<keyword evidence="4" id="KW-0560">Oxidoreductase</keyword>
<dbReference type="SMART" id="SM00829">
    <property type="entry name" value="PKS_ER"/>
    <property type="match status" value="1"/>
</dbReference>
<organism evidence="14 15">
    <name type="scientific">Streptantibioticus parmotrematis</name>
    <dbReference type="NCBI Taxonomy" id="2873249"/>
    <lineage>
        <taxon>Bacteria</taxon>
        <taxon>Bacillati</taxon>
        <taxon>Actinomycetota</taxon>
        <taxon>Actinomycetes</taxon>
        <taxon>Kitasatosporales</taxon>
        <taxon>Streptomycetaceae</taxon>
        <taxon>Streptantibioticus</taxon>
    </lineage>
</organism>
<name>A0ABS7R4H5_9ACTN</name>